<dbReference type="InterPro" id="IPR011009">
    <property type="entry name" value="Kinase-like_dom_sf"/>
</dbReference>
<dbReference type="Proteomes" id="UP000324800">
    <property type="component" value="Unassembled WGS sequence"/>
</dbReference>
<dbReference type="Gene3D" id="3.30.200.20">
    <property type="entry name" value="Phosphorylase Kinase, domain 1"/>
    <property type="match status" value="1"/>
</dbReference>
<dbReference type="Gene3D" id="1.10.510.10">
    <property type="entry name" value="Transferase(Phosphotransferase) domain 1"/>
    <property type="match status" value="1"/>
</dbReference>
<dbReference type="OrthoDB" id="6513151at2759"/>
<organism evidence="1 2">
    <name type="scientific">Streblomastix strix</name>
    <dbReference type="NCBI Taxonomy" id="222440"/>
    <lineage>
        <taxon>Eukaryota</taxon>
        <taxon>Metamonada</taxon>
        <taxon>Preaxostyla</taxon>
        <taxon>Oxymonadida</taxon>
        <taxon>Streblomastigidae</taxon>
        <taxon>Streblomastix</taxon>
    </lineage>
</organism>
<name>A0A5J4TTN2_9EUKA</name>
<evidence type="ECO:0008006" key="3">
    <source>
        <dbReference type="Google" id="ProtNLM"/>
    </source>
</evidence>
<dbReference type="AlphaFoldDB" id="A0A5J4TTN2"/>
<evidence type="ECO:0000313" key="2">
    <source>
        <dbReference type="Proteomes" id="UP000324800"/>
    </source>
</evidence>
<sequence length="135" mass="15512">MFKPQIAAPNALDELSTLGITNIRQMGQNMYLATHPDFGQICAIVRDRKNFNENEWKFISDLKKDQIECEFLVKNFAMKKTPSFYVIFTEYYGEKTLEDYAIAKAFINQEIVVSAVIGNIMEAVNELHKKNLTHG</sequence>
<protein>
    <recommendedName>
        <fullName evidence="3">Protein kinase domain-containing protein</fullName>
    </recommendedName>
</protein>
<evidence type="ECO:0000313" key="1">
    <source>
        <dbReference type="EMBL" id="KAA6360881.1"/>
    </source>
</evidence>
<feature type="non-terminal residue" evidence="1">
    <location>
        <position position="135"/>
    </location>
</feature>
<dbReference type="EMBL" id="SNRW01026324">
    <property type="protein sequence ID" value="KAA6360881.1"/>
    <property type="molecule type" value="Genomic_DNA"/>
</dbReference>
<proteinExistence type="predicted"/>
<comment type="caution">
    <text evidence="1">The sequence shown here is derived from an EMBL/GenBank/DDBJ whole genome shotgun (WGS) entry which is preliminary data.</text>
</comment>
<reference evidence="1 2" key="1">
    <citation type="submission" date="2019-03" db="EMBL/GenBank/DDBJ databases">
        <title>Single cell metagenomics reveals metabolic interactions within the superorganism composed of flagellate Streblomastix strix and complex community of Bacteroidetes bacteria on its surface.</title>
        <authorList>
            <person name="Treitli S.C."/>
            <person name="Kolisko M."/>
            <person name="Husnik F."/>
            <person name="Keeling P."/>
            <person name="Hampl V."/>
        </authorList>
    </citation>
    <scope>NUCLEOTIDE SEQUENCE [LARGE SCALE GENOMIC DNA]</scope>
    <source>
        <strain evidence="1">ST1C</strain>
    </source>
</reference>
<gene>
    <name evidence="1" type="ORF">EZS28_043592</name>
</gene>
<accession>A0A5J4TTN2</accession>
<dbReference type="SUPFAM" id="SSF56112">
    <property type="entry name" value="Protein kinase-like (PK-like)"/>
    <property type="match status" value="1"/>
</dbReference>